<dbReference type="EMBL" id="DVKT01000075">
    <property type="protein sequence ID" value="HIT40393.1"/>
    <property type="molecule type" value="Genomic_DNA"/>
</dbReference>
<sequence length="170" mass="19100">MIAPEDSRKISDFALSKKDELRQLMSSPSYGGLAPCAAFAAQLIEKATGKRIFQIEAVFQQNGLAYTPVDYLNYQCFLSLPPGCLLGVYNPNGGNIQMRHFVVRLKQNWVVGANHGGIFLNRQRNYYFPYCTEQDFIIANNLNQFLYDGTGTNIPGAPPSYLICIDYRLN</sequence>
<proteinExistence type="predicted"/>
<gene>
    <name evidence="1" type="ORF">IAD06_10240</name>
</gene>
<protein>
    <submittedName>
        <fullName evidence="1">Uncharacterized protein</fullName>
    </submittedName>
</protein>
<organism evidence="1 2">
    <name type="scientific">Candidatus Caccoplasma intestinavium</name>
    <dbReference type="NCBI Taxonomy" id="2840716"/>
    <lineage>
        <taxon>Bacteria</taxon>
        <taxon>Pseudomonadati</taxon>
        <taxon>Bacteroidota</taxon>
        <taxon>Bacteroidia</taxon>
        <taxon>Bacteroidales</taxon>
        <taxon>Bacteroidaceae</taxon>
        <taxon>Bacteroidaceae incertae sedis</taxon>
        <taxon>Candidatus Caccoplasma</taxon>
    </lineage>
</organism>
<name>A0A9D1KDF6_9BACT</name>
<evidence type="ECO:0000313" key="1">
    <source>
        <dbReference type="EMBL" id="HIT40393.1"/>
    </source>
</evidence>
<comment type="caution">
    <text evidence="1">The sequence shown here is derived from an EMBL/GenBank/DDBJ whole genome shotgun (WGS) entry which is preliminary data.</text>
</comment>
<reference evidence="1" key="1">
    <citation type="submission" date="2020-10" db="EMBL/GenBank/DDBJ databases">
        <authorList>
            <person name="Gilroy R."/>
        </authorList>
    </citation>
    <scope>NUCLEOTIDE SEQUENCE</scope>
    <source>
        <strain evidence="1">21143</strain>
    </source>
</reference>
<evidence type="ECO:0000313" key="2">
    <source>
        <dbReference type="Proteomes" id="UP000886722"/>
    </source>
</evidence>
<dbReference type="Proteomes" id="UP000886722">
    <property type="component" value="Unassembled WGS sequence"/>
</dbReference>
<reference evidence="1" key="2">
    <citation type="journal article" date="2021" name="PeerJ">
        <title>Extensive microbial diversity within the chicken gut microbiome revealed by metagenomics and culture.</title>
        <authorList>
            <person name="Gilroy R."/>
            <person name="Ravi A."/>
            <person name="Getino M."/>
            <person name="Pursley I."/>
            <person name="Horton D.L."/>
            <person name="Alikhan N.F."/>
            <person name="Baker D."/>
            <person name="Gharbi K."/>
            <person name="Hall N."/>
            <person name="Watson M."/>
            <person name="Adriaenssens E.M."/>
            <person name="Foster-Nyarko E."/>
            <person name="Jarju S."/>
            <person name="Secka A."/>
            <person name="Antonio M."/>
            <person name="Oren A."/>
            <person name="Chaudhuri R.R."/>
            <person name="La Ragione R."/>
            <person name="Hildebrand F."/>
            <person name="Pallen M.J."/>
        </authorList>
    </citation>
    <scope>NUCLEOTIDE SEQUENCE</scope>
    <source>
        <strain evidence="1">21143</strain>
    </source>
</reference>
<accession>A0A9D1KDF6</accession>
<dbReference type="AlphaFoldDB" id="A0A9D1KDF6"/>